<gene>
    <name evidence="4" type="ORF">D0962_27625</name>
</gene>
<dbReference type="GO" id="GO:0005524">
    <property type="term" value="F:ATP binding"/>
    <property type="evidence" value="ECO:0007669"/>
    <property type="project" value="InterPro"/>
</dbReference>
<feature type="domain" description="Protein kinase" evidence="3">
    <location>
        <begin position="102"/>
        <end position="465"/>
    </location>
</feature>
<dbReference type="InterPro" id="IPR011009">
    <property type="entry name" value="Kinase-like_dom_sf"/>
</dbReference>
<dbReference type="RefSeq" id="WP_163668693.1">
    <property type="nucleotide sequence ID" value="NZ_QZCE01000002.1"/>
</dbReference>
<dbReference type="AlphaFoldDB" id="A0A6M0SDD0"/>
<dbReference type="EMBL" id="QZCE01000002">
    <property type="protein sequence ID" value="NEZ66485.1"/>
    <property type="molecule type" value="Genomic_DNA"/>
</dbReference>
<keyword evidence="2" id="KW-0472">Membrane</keyword>
<dbReference type="PANTHER" id="PTHR30570">
    <property type="entry name" value="PERIPLASMIC PHOSPHATE BINDING COMPONENT OF PHOSPHATE ABC TRANSPORTER"/>
    <property type="match status" value="1"/>
</dbReference>
<sequence length="762" mass="84483">MLSYQDRIERYQDLIDVKWLKSVLEDIKPDVFPEPPSEQLIKETIPDRIQAPTPYYHQYRCLQGNPLSCQESTVKENARCEQCYFPALLPTGGQLIGKQGEYKIGHSIGRRGIGRLYQGGRLSSEESVVIQEYLLPERYFSPDEQRQCQESFTTLAGLALADGRVQDVRIVLPLEAIADLSGERCYLVTSAVDGQPTLNQYCANHGAFGSKAVLAMLNQVLQTLMFLHQQKFTLPAGQMQTGIVHGNLSLDSLLWVSDSKEQDSQGFVYLTDFALWERFFDPARVDREQPDFQDDLAALGRVAFFLLNGATLDNQGQLLKPHLDSNWPDVYAPLKQFILRLIGIEPSFASAEAARTALLAIPPEEEASHWESRNAELIPIKPAWYKRFIPILVIAAILATLGIFGWLLLRSQRPSYANIPLNLCCLKDIDAVPVGEYRYGIPAAAYWYPLFRVAAEPSLEVSPTLFEQLQATFPQMSLIPHVTGTSKDAIASVQSGHTDFAIVPLTAPLPADITSTIIAYDSLVPVVAFNYPKRTKGLPDALKGEISLSQLKQLYTGAVDNWQRISSLDLDVQRYWVSDPTAQEIFTQRLFQPGEMLTTTDAESSTSTSSTSTSSTSTFITTDGVDALPTLMMLRWILQDFENTTIGSIGIAPLSQVFGQCSVYPLALAEKRQTVSPFVFNNGKAVGPGGDLCDRKGSYQPNAEALRSGIYPLAYPLAVIYPFDNSRSPIGKKVAELLLTQESQTYLRSRGMVSAYALSDAQ</sequence>
<evidence type="ECO:0000256" key="1">
    <source>
        <dbReference type="SAM" id="MobiDB-lite"/>
    </source>
</evidence>
<dbReference type="InterPro" id="IPR000719">
    <property type="entry name" value="Prot_kinase_dom"/>
</dbReference>
<dbReference type="SUPFAM" id="SSF53850">
    <property type="entry name" value="Periplasmic binding protein-like II"/>
    <property type="match status" value="1"/>
</dbReference>
<dbReference type="GO" id="GO:0004672">
    <property type="term" value="F:protein kinase activity"/>
    <property type="evidence" value="ECO:0007669"/>
    <property type="project" value="InterPro"/>
</dbReference>
<dbReference type="InterPro" id="IPR050811">
    <property type="entry name" value="Phosphate_ABC_transporter"/>
</dbReference>
<dbReference type="Gene3D" id="1.10.510.10">
    <property type="entry name" value="Transferase(Phosphotransferase) domain 1"/>
    <property type="match status" value="1"/>
</dbReference>
<protein>
    <recommendedName>
        <fullName evidence="3">Protein kinase domain-containing protein</fullName>
    </recommendedName>
</protein>
<keyword evidence="2" id="KW-0812">Transmembrane</keyword>
<dbReference type="Proteomes" id="UP000473574">
    <property type="component" value="Unassembled WGS sequence"/>
</dbReference>
<organism evidence="4 5">
    <name type="scientific">Adonisia turfae CCMR0082</name>
    <dbReference type="NCBI Taxonomy" id="2304604"/>
    <lineage>
        <taxon>Bacteria</taxon>
        <taxon>Bacillati</taxon>
        <taxon>Cyanobacteriota</taxon>
        <taxon>Adonisia</taxon>
        <taxon>Adonisia turfae</taxon>
    </lineage>
</organism>
<evidence type="ECO:0000259" key="3">
    <source>
        <dbReference type="PROSITE" id="PS50011"/>
    </source>
</evidence>
<dbReference type="Gene3D" id="3.40.190.10">
    <property type="entry name" value="Periplasmic binding protein-like II"/>
    <property type="match status" value="2"/>
</dbReference>
<feature type="region of interest" description="Disordered" evidence="1">
    <location>
        <begin position="598"/>
        <end position="617"/>
    </location>
</feature>
<dbReference type="PROSITE" id="PS50011">
    <property type="entry name" value="PROTEIN_KINASE_DOM"/>
    <property type="match status" value="1"/>
</dbReference>
<feature type="transmembrane region" description="Helical" evidence="2">
    <location>
        <begin position="388"/>
        <end position="409"/>
    </location>
</feature>
<proteinExistence type="predicted"/>
<evidence type="ECO:0000256" key="2">
    <source>
        <dbReference type="SAM" id="Phobius"/>
    </source>
</evidence>
<evidence type="ECO:0000313" key="4">
    <source>
        <dbReference type="EMBL" id="NEZ66485.1"/>
    </source>
</evidence>
<evidence type="ECO:0000313" key="5">
    <source>
        <dbReference type="Proteomes" id="UP000473574"/>
    </source>
</evidence>
<dbReference type="SUPFAM" id="SSF56112">
    <property type="entry name" value="Protein kinase-like (PK-like)"/>
    <property type="match status" value="1"/>
</dbReference>
<reference evidence="4 5" key="1">
    <citation type="journal article" date="2020" name="Microb. Ecol.">
        <title>Ecogenomics of the Marine Benthic Filamentous Cyanobacterium Adonisia.</title>
        <authorList>
            <person name="Walter J.M."/>
            <person name="Coutinho F.H."/>
            <person name="Leomil L."/>
            <person name="Hargreaves P.I."/>
            <person name="Campeao M.E."/>
            <person name="Vieira V.V."/>
            <person name="Silva B.S."/>
            <person name="Fistarol G.O."/>
            <person name="Salomon P.S."/>
            <person name="Sawabe T."/>
            <person name="Mino S."/>
            <person name="Hosokawa M."/>
            <person name="Miyashita H."/>
            <person name="Maruyama F."/>
            <person name="van Verk M.C."/>
            <person name="Dutilh B.E."/>
            <person name="Thompson C.C."/>
            <person name="Thompson F.L."/>
        </authorList>
    </citation>
    <scope>NUCLEOTIDE SEQUENCE [LARGE SCALE GENOMIC DNA]</scope>
    <source>
        <strain evidence="4 5">CCMR0082</strain>
    </source>
</reference>
<keyword evidence="2" id="KW-1133">Transmembrane helix</keyword>
<dbReference type="PANTHER" id="PTHR30570:SF1">
    <property type="entry name" value="PHOSPHATE-BINDING PROTEIN PSTS"/>
    <property type="match status" value="1"/>
</dbReference>
<dbReference type="Gene3D" id="3.30.200.20">
    <property type="entry name" value="Phosphorylase Kinase, domain 1"/>
    <property type="match status" value="1"/>
</dbReference>
<comment type="caution">
    <text evidence="4">The sequence shown here is derived from an EMBL/GenBank/DDBJ whole genome shotgun (WGS) entry which is preliminary data.</text>
</comment>
<name>A0A6M0SDD0_9CYAN</name>
<accession>A0A6M0SDD0</accession>